<evidence type="ECO:0000256" key="1">
    <source>
        <dbReference type="SAM" id="Phobius"/>
    </source>
</evidence>
<keyword evidence="1" id="KW-1133">Transmembrane helix</keyword>
<protein>
    <submittedName>
        <fullName evidence="4">FecR domain-containing protein</fullName>
    </submittedName>
</protein>
<sequence>MKNTKRIIYLLRKNIEGQLTAEERQELDLWMNDDPVRHQFVNELSDPKRLLAELATFDEAYDEDILLQRIYTKAGVVVPEDEISERNPRRWRKLLPYAAAVLFFLTLGVLYWHKDSSPEKPVTDMVVANDIAPGGQKAVLTLADGRKIALSGDQGTIILRNDSAYYPDGSPVLTDDDAYGNNHLSLSISVPKGGIYKVVLSDGTAVWLNSSSTLRYPRRFAGKQRRVELEGEAYFEVSSLQENGQHIPFFVRTRSQEIEVLGTQFNVSAYHDMPETTTTLVEGRVSVAIGPNSSDRFLLEPGYQSVVTKNDRSVQKVDIAQFVAWKDGLFLFKNTSFEQMMSQISRWYDVDVMYKGNIPHESFTGKMSRQLSLLTVLELLNVSNVNVQIQDKKLIVN</sequence>
<dbReference type="InterPro" id="IPR032508">
    <property type="entry name" value="FecR_C"/>
</dbReference>
<feature type="domain" description="FecR protein" evidence="2">
    <location>
        <begin position="188"/>
        <end position="285"/>
    </location>
</feature>
<dbReference type="EMBL" id="JACNYL010000006">
    <property type="protein sequence ID" value="MBD1423731.1"/>
    <property type="molecule type" value="Genomic_DNA"/>
</dbReference>
<dbReference type="PANTHER" id="PTHR30273">
    <property type="entry name" value="PERIPLASMIC SIGNAL SENSOR AND SIGMA FACTOR ACTIVATOR FECR-RELATED"/>
    <property type="match status" value="1"/>
</dbReference>
<dbReference type="Proteomes" id="UP000651112">
    <property type="component" value="Unassembled WGS sequence"/>
</dbReference>
<dbReference type="Gene3D" id="3.55.50.30">
    <property type="match status" value="1"/>
</dbReference>
<feature type="domain" description="Protein FecR C-terminal" evidence="3">
    <location>
        <begin position="330"/>
        <end position="396"/>
    </location>
</feature>
<dbReference type="Pfam" id="PF16344">
    <property type="entry name" value="FecR_C"/>
    <property type="match status" value="1"/>
</dbReference>
<evidence type="ECO:0000313" key="5">
    <source>
        <dbReference type="Proteomes" id="UP000651112"/>
    </source>
</evidence>
<dbReference type="Pfam" id="PF04773">
    <property type="entry name" value="FecR"/>
    <property type="match status" value="1"/>
</dbReference>
<evidence type="ECO:0000259" key="2">
    <source>
        <dbReference type="Pfam" id="PF04773"/>
    </source>
</evidence>
<dbReference type="PANTHER" id="PTHR30273:SF2">
    <property type="entry name" value="PROTEIN FECR"/>
    <property type="match status" value="1"/>
</dbReference>
<comment type="caution">
    <text evidence="4">The sequence shown here is derived from an EMBL/GenBank/DDBJ whole genome shotgun (WGS) entry which is preliminary data.</text>
</comment>
<evidence type="ECO:0000313" key="4">
    <source>
        <dbReference type="EMBL" id="MBD1423731.1"/>
    </source>
</evidence>
<keyword evidence="1" id="KW-0472">Membrane</keyword>
<keyword evidence="5" id="KW-1185">Reference proteome</keyword>
<accession>A0ABR7XXD8</accession>
<keyword evidence="1" id="KW-0812">Transmembrane</keyword>
<gene>
    <name evidence="4" type="ORF">H8B21_19390</name>
</gene>
<dbReference type="InterPro" id="IPR006860">
    <property type="entry name" value="FecR"/>
</dbReference>
<dbReference type="RefSeq" id="WP_190315509.1">
    <property type="nucleotide sequence ID" value="NZ_JACNYL010000006.1"/>
</dbReference>
<organism evidence="4 5">
    <name type="scientific">Sphingobacterium chuzhouense</name>
    <dbReference type="NCBI Taxonomy" id="1742264"/>
    <lineage>
        <taxon>Bacteria</taxon>
        <taxon>Pseudomonadati</taxon>
        <taxon>Bacteroidota</taxon>
        <taxon>Sphingobacteriia</taxon>
        <taxon>Sphingobacteriales</taxon>
        <taxon>Sphingobacteriaceae</taxon>
        <taxon>Sphingobacterium</taxon>
    </lineage>
</organism>
<reference evidence="4 5" key="1">
    <citation type="submission" date="2020-08" db="EMBL/GenBank/DDBJ databases">
        <title>Sphingobacterium sp. DN00404 isolated from aquaculture water.</title>
        <authorList>
            <person name="Zhang M."/>
        </authorList>
    </citation>
    <scope>NUCLEOTIDE SEQUENCE [LARGE SCALE GENOMIC DNA]</scope>
    <source>
        <strain evidence="4 5">KCTC 42746</strain>
    </source>
</reference>
<evidence type="ECO:0000259" key="3">
    <source>
        <dbReference type="Pfam" id="PF16344"/>
    </source>
</evidence>
<feature type="transmembrane region" description="Helical" evidence="1">
    <location>
        <begin position="94"/>
        <end position="113"/>
    </location>
</feature>
<name>A0ABR7XXD8_9SPHI</name>
<proteinExistence type="predicted"/>
<dbReference type="Gene3D" id="2.60.120.1440">
    <property type="match status" value="1"/>
</dbReference>
<dbReference type="InterPro" id="IPR012373">
    <property type="entry name" value="Ferrdict_sens_TM"/>
</dbReference>